<reference evidence="1 2" key="1">
    <citation type="submission" date="2016-10" db="EMBL/GenBank/DDBJ databases">
        <authorList>
            <person name="de Groot N.N."/>
        </authorList>
    </citation>
    <scope>NUCLEOTIDE SEQUENCE [LARGE SCALE GENOMIC DNA]</scope>
    <source>
        <strain evidence="1 2">DSM 16619</strain>
    </source>
</reference>
<dbReference type="EMBL" id="FMZC01000002">
    <property type="protein sequence ID" value="SDC38445.1"/>
    <property type="molecule type" value="Genomic_DNA"/>
</dbReference>
<dbReference type="STRING" id="187868.SAMN05192589_10272"/>
<evidence type="ECO:0000313" key="1">
    <source>
        <dbReference type="EMBL" id="SDC38445.1"/>
    </source>
</evidence>
<dbReference type="Proteomes" id="UP000198781">
    <property type="component" value="Unassembled WGS sequence"/>
</dbReference>
<dbReference type="OrthoDB" id="741428at2"/>
<dbReference type="RefSeq" id="WP_092740246.1">
    <property type="nucleotide sequence ID" value="NZ_FMZC01000002.1"/>
</dbReference>
<sequence length="277" mass="31824">MKRINDIVEPEIALVHAPQAQQALRNAYRDCTESLRRIEDFFDAFSTMAWHPDARRIFFHNWRSPGIGSASFCALAFRVLEQAEHAPQDRQVLLLRTAARVSEVSREDVGIGTTNHQLLYDRFATGLTGDDQWKLDRYRMSGAKAYLNASRRYRENGEDLGVAIIRSLPEELYNHGEFAYATPCFVAWRRDRLGRGQEGVKEDLQFLHDHLGTTESGHFAALVRGMEDYFAAAQREPDWQLLYQASRQLIENMATHYGLLMQYMQAAHTRSELEVVA</sequence>
<name>A0A1G6L6Q9_9BURK</name>
<keyword evidence="2" id="KW-1185">Reference proteome</keyword>
<evidence type="ECO:0000313" key="2">
    <source>
        <dbReference type="Proteomes" id="UP000198781"/>
    </source>
</evidence>
<protein>
    <submittedName>
        <fullName evidence="1">Uncharacterized protein</fullName>
    </submittedName>
</protein>
<organism evidence="1 2">
    <name type="scientific">Paracidovorax valerianellae</name>
    <dbReference type="NCBI Taxonomy" id="187868"/>
    <lineage>
        <taxon>Bacteria</taxon>
        <taxon>Pseudomonadati</taxon>
        <taxon>Pseudomonadota</taxon>
        <taxon>Betaproteobacteria</taxon>
        <taxon>Burkholderiales</taxon>
        <taxon>Comamonadaceae</taxon>
        <taxon>Paracidovorax</taxon>
    </lineage>
</organism>
<accession>A0A1G6L6Q9</accession>
<dbReference type="AlphaFoldDB" id="A0A1G6L6Q9"/>
<proteinExistence type="predicted"/>
<gene>
    <name evidence="1" type="ORF">SAMN05192589_10272</name>
</gene>